<feature type="compositionally biased region" description="Basic and acidic residues" evidence="1">
    <location>
        <begin position="45"/>
        <end position="59"/>
    </location>
</feature>
<feature type="compositionally biased region" description="Acidic residues" evidence="1">
    <location>
        <begin position="13"/>
        <end position="36"/>
    </location>
</feature>
<name>A0ABN6YQL7_9MICO</name>
<organism evidence="2 3">
    <name type="scientific">Barrientosiimonas endolithica</name>
    <dbReference type="NCBI Taxonomy" id="1535208"/>
    <lineage>
        <taxon>Bacteria</taxon>
        <taxon>Bacillati</taxon>
        <taxon>Actinomycetota</taxon>
        <taxon>Actinomycetes</taxon>
        <taxon>Micrococcales</taxon>
        <taxon>Dermacoccaceae</taxon>
        <taxon>Barrientosiimonas</taxon>
    </lineage>
</organism>
<evidence type="ECO:0000313" key="3">
    <source>
        <dbReference type="Proteomes" id="UP001321421"/>
    </source>
</evidence>
<reference evidence="3" key="1">
    <citation type="journal article" date="2019" name="Int. J. Syst. Evol. Microbiol.">
        <title>The Global Catalogue of Microorganisms (GCM) 10K type strain sequencing project: providing services to taxonomists for standard genome sequencing and annotation.</title>
        <authorList>
            <consortium name="The Broad Institute Genomics Platform"/>
            <consortium name="The Broad Institute Genome Sequencing Center for Infectious Disease"/>
            <person name="Wu L."/>
            <person name="Ma J."/>
        </authorList>
    </citation>
    <scope>NUCLEOTIDE SEQUENCE [LARGE SCALE GENOMIC DNA]</scope>
    <source>
        <strain evidence="3">NBRC 110608</strain>
    </source>
</reference>
<evidence type="ECO:0000313" key="2">
    <source>
        <dbReference type="EMBL" id="BDZ57818.1"/>
    </source>
</evidence>
<dbReference type="EMBL" id="AP027735">
    <property type="protein sequence ID" value="BDZ57818.1"/>
    <property type="molecule type" value="Genomic_DNA"/>
</dbReference>
<feature type="compositionally biased region" description="Basic and acidic residues" evidence="1">
    <location>
        <begin position="269"/>
        <end position="292"/>
    </location>
</feature>
<dbReference type="RefSeq" id="WP_289232718.1">
    <property type="nucleotide sequence ID" value="NZ_AP027735.1"/>
</dbReference>
<feature type="region of interest" description="Disordered" evidence="1">
    <location>
        <begin position="1"/>
        <end position="88"/>
    </location>
</feature>
<protein>
    <recommendedName>
        <fullName evidence="4">DUF3710 domain-containing protein</fullName>
    </recommendedName>
</protein>
<dbReference type="Pfam" id="PF12502">
    <property type="entry name" value="DUF3710"/>
    <property type="match status" value="1"/>
</dbReference>
<proteinExistence type="predicted"/>
<sequence>MGIFRRNKRDDDRVEVDEVDDAVESDETGTEVDDVDGAGSSDDTGTERAADPTDERATDGDAADAGEDDVRQRLPRPHDLDRSEGPFDRAEIDDLGERLDLGALVLSPFAGSELRLDVDEAGQTITGVTVVSGESAVQVQAFAAPKSSGVWDDIRDEIADNLIANGGTAEEKLGTLGIELHARMPARGNDGRTTYSPVRFVGVDGPRWFLRGVLSGRAAVEDSAAEPLMTFLRQAIVVRGSEARAPRELLELTIPQELLQQAEANAQPVDDKPGSVDDLKPFERGPEITEVR</sequence>
<feature type="compositionally biased region" description="Basic and acidic residues" evidence="1">
    <location>
        <begin position="68"/>
        <end position="88"/>
    </location>
</feature>
<evidence type="ECO:0000256" key="1">
    <source>
        <dbReference type="SAM" id="MobiDB-lite"/>
    </source>
</evidence>
<dbReference type="Proteomes" id="UP001321421">
    <property type="component" value="Chromosome"/>
</dbReference>
<dbReference type="InterPro" id="IPR022183">
    <property type="entry name" value="DUF3710"/>
</dbReference>
<accession>A0ABN6YQL7</accession>
<feature type="region of interest" description="Disordered" evidence="1">
    <location>
        <begin position="261"/>
        <end position="292"/>
    </location>
</feature>
<keyword evidence="3" id="KW-1185">Reference proteome</keyword>
<evidence type="ECO:0008006" key="4">
    <source>
        <dbReference type="Google" id="ProtNLM"/>
    </source>
</evidence>
<gene>
    <name evidence="2" type="ORF">GCM10025872_14750</name>
</gene>